<evidence type="ECO:0000313" key="1">
    <source>
        <dbReference type="EMBL" id="OCT85464.1"/>
    </source>
</evidence>
<proteinExistence type="predicted"/>
<sequence length="78" mass="8463">MGDTWKCKCWCNLPQKAHQGTNNCTEHEGAARCRVATWSVNQQLGTGPVLSNLFLKFCPCGSHLGTLTSSSENPPISL</sequence>
<dbReference type="Proteomes" id="UP000694892">
    <property type="component" value="Chromosome 4L"/>
</dbReference>
<organism evidence="1 2">
    <name type="scientific">Xenopus laevis</name>
    <name type="common">African clawed frog</name>
    <dbReference type="NCBI Taxonomy" id="8355"/>
    <lineage>
        <taxon>Eukaryota</taxon>
        <taxon>Metazoa</taxon>
        <taxon>Chordata</taxon>
        <taxon>Craniata</taxon>
        <taxon>Vertebrata</taxon>
        <taxon>Euteleostomi</taxon>
        <taxon>Amphibia</taxon>
        <taxon>Batrachia</taxon>
        <taxon>Anura</taxon>
        <taxon>Pipoidea</taxon>
        <taxon>Pipidae</taxon>
        <taxon>Xenopodinae</taxon>
        <taxon>Xenopus</taxon>
        <taxon>Xenopus</taxon>
    </lineage>
</organism>
<dbReference type="AlphaFoldDB" id="A0A974D4H3"/>
<dbReference type="EMBL" id="CM004472">
    <property type="protein sequence ID" value="OCT85464.1"/>
    <property type="molecule type" value="Genomic_DNA"/>
</dbReference>
<protein>
    <submittedName>
        <fullName evidence="1">Uncharacterized protein</fullName>
    </submittedName>
</protein>
<gene>
    <name evidence="1" type="ORF">XELAEV_18023631mg</name>
</gene>
<accession>A0A974D4H3</accession>
<reference evidence="2" key="1">
    <citation type="journal article" date="2016" name="Nature">
        <title>Genome evolution in the allotetraploid frog Xenopus laevis.</title>
        <authorList>
            <person name="Session A.M."/>
            <person name="Uno Y."/>
            <person name="Kwon T."/>
            <person name="Chapman J.A."/>
            <person name="Toyoda A."/>
            <person name="Takahashi S."/>
            <person name="Fukui A."/>
            <person name="Hikosaka A."/>
            <person name="Suzuki A."/>
            <person name="Kondo M."/>
            <person name="van Heeringen S.J."/>
            <person name="Quigley I."/>
            <person name="Heinz S."/>
            <person name="Ogino H."/>
            <person name="Ochi H."/>
            <person name="Hellsten U."/>
            <person name="Lyons J.B."/>
            <person name="Simakov O."/>
            <person name="Putnam N."/>
            <person name="Stites J."/>
            <person name="Kuroki Y."/>
            <person name="Tanaka T."/>
            <person name="Michiue T."/>
            <person name="Watanabe M."/>
            <person name="Bogdanovic O."/>
            <person name="Lister R."/>
            <person name="Georgiou G."/>
            <person name="Paranjpe S.S."/>
            <person name="van Kruijsbergen I."/>
            <person name="Shu S."/>
            <person name="Carlson J."/>
            <person name="Kinoshita T."/>
            <person name="Ohta Y."/>
            <person name="Mawaribuchi S."/>
            <person name="Jenkins J."/>
            <person name="Grimwood J."/>
            <person name="Schmutz J."/>
            <person name="Mitros T."/>
            <person name="Mozaffari S.V."/>
            <person name="Suzuki Y."/>
            <person name="Haramoto Y."/>
            <person name="Yamamoto T.S."/>
            <person name="Takagi C."/>
            <person name="Heald R."/>
            <person name="Miller K."/>
            <person name="Haudenschild C."/>
            <person name="Kitzman J."/>
            <person name="Nakayama T."/>
            <person name="Izutsu Y."/>
            <person name="Robert J."/>
            <person name="Fortriede J."/>
            <person name="Burns K."/>
            <person name="Lotay V."/>
            <person name="Karimi K."/>
            <person name="Yasuoka Y."/>
            <person name="Dichmann D.S."/>
            <person name="Flajnik M.F."/>
            <person name="Houston D.W."/>
            <person name="Shendure J."/>
            <person name="DuPasquier L."/>
            <person name="Vize P.D."/>
            <person name="Zorn A.M."/>
            <person name="Ito M."/>
            <person name="Marcotte E.M."/>
            <person name="Wallingford J.B."/>
            <person name="Ito Y."/>
            <person name="Asashima M."/>
            <person name="Ueno N."/>
            <person name="Matsuda Y."/>
            <person name="Veenstra G.J."/>
            <person name="Fujiyama A."/>
            <person name="Harland R.M."/>
            <person name="Taira M."/>
            <person name="Rokhsar D.S."/>
        </authorList>
    </citation>
    <scope>NUCLEOTIDE SEQUENCE [LARGE SCALE GENOMIC DNA]</scope>
    <source>
        <strain evidence="2">J</strain>
    </source>
</reference>
<name>A0A974D4H3_XENLA</name>
<evidence type="ECO:0000313" key="2">
    <source>
        <dbReference type="Proteomes" id="UP000694892"/>
    </source>
</evidence>